<comment type="caution">
    <text evidence="2">The sequence shown here is derived from an EMBL/GenBank/DDBJ whole genome shotgun (WGS) entry which is preliminary data.</text>
</comment>
<evidence type="ECO:0000313" key="3">
    <source>
        <dbReference type="Proteomes" id="UP000215914"/>
    </source>
</evidence>
<feature type="transmembrane region" description="Helical" evidence="1">
    <location>
        <begin position="12"/>
        <end position="35"/>
    </location>
</feature>
<dbReference type="EMBL" id="MNCJ02000318">
    <property type="protein sequence ID" value="KAF5812681.1"/>
    <property type="molecule type" value="Genomic_DNA"/>
</dbReference>
<accession>A0A9K3JBV3</accession>
<reference evidence="2" key="2">
    <citation type="submission" date="2020-06" db="EMBL/GenBank/DDBJ databases">
        <title>Helianthus annuus Genome sequencing and assembly Release 2.</title>
        <authorList>
            <person name="Gouzy J."/>
            <person name="Langlade N."/>
            <person name="Munos S."/>
        </authorList>
    </citation>
    <scope>NUCLEOTIDE SEQUENCE</scope>
    <source>
        <tissue evidence="2">Leaves</tissue>
    </source>
</reference>
<keyword evidence="1" id="KW-0472">Membrane</keyword>
<evidence type="ECO:0000313" key="2">
    <source>
        <dbReference type="EMBL" id="KAF5812681.1"/>
    </source>
</evidence>
<dbReference type="AlphaFoldDB" id="A0A9K3JBV3"/>
<keyword evidence="1" id="KW-1133">Transmembrane helix</keyword>
<reference evidence="2" key="1">
    <citation type="journal article" date="2017" name="Nature">
        <title>The sunflower genome provides insights into oil metabolism, flowering and Asterid evolution.</title>
        <authorList>
            <person name="Badouin H."/>
            <person name="Gouzy J."/>
            <person name="Grassa C.J."/>
            <person name="Murat F."/>
            <person name="Staton S.E."/>
            <person name="Cottret L."/>
            <person name="Lelandais-Briere C."/>
            <person name="Owens G.L."/>
            <person name="Carrere S."/>
            <person name="Mayjonade B."/>
            <person name="Legrand L."/>
            <person name="Gill N."/>
            <person name="Kane N.C."/>
            <person name="Bowers J.E."/>
            <person name="Hubner S."/>
            <person name="Bellec A."/>
            <person name="Berard A."/>
            <person name="Berges H."/>
            <person name="Blanchet N."/>
            <person name="Boniface M.C."/>
            <person name="Brunel D."/>
            <person name="Catrice O."/>
            <person name="Chaidir N."/>
            <person name="Claudel C."/>
            <person name="Donnadieu C."/>
            <person name="Faraut T."/>
            <person name="Fievet G."/>
            <person name="Helmstetter N."/>
            <person name="King M."/>
            <person name="Knapp S.J."/>
            <person name="Lai Z."/>
            <person name="Le Paslier M.C."/>
            <person name="Lippi Y."/>
            <person name="Lorenzon L."/>
            <person name="Mandel J.R."/>
            <person name="Marage G."/>
            <person name="Marchand G."/>
            <person name="Marquand E."/>
            <person name="Bret-Mestries E."/>
            <person name="Morien E."/>
            <person name="Nambeesan S."/>
            <person name="Nguyen T."/>
            <person name="Pegot-Espagnet P."/>
            <person name="Pouilly N."/>
            <person name="Raftis F."/>
            <person name="Sallet E."/>
            <person name="Schiex T."/>
            <person name="Thomas J."/>
            <person name="Vandecasteele C."/>
            <person name="Vares D."/>
            <person name="Vear F."/>
            <person name="Vautrin S."/>
            <person name="Crespi M."/>
            <person name="Mangin B."/>
            <person name="Burke J.M."/>
            <person name="Salse J."/>
            <person name="Munos S."/>
            <person name="Vincourt P."/>
            <person name="Rieseberg L.H."/>
            <person name="Langlade N.B."/>
        </authorList>
    </citation>
    <scope>NUCLEOTIDE SEQUENCE</scope>
    <source>
        <tissue evidence="2">Leaves</tissue>
    </source>
</reference>
<sequence length="72" mass="8579">MRISFIVANIDLFHFLVNPHFTHALFVAHVVRLIYEDHWRALFQFVIKSSNIISLYLIFAFINHVYCKTLTL</sequence>
<proteinExistence type="predicted"/>
<dbReference type="Gramene" id="mRNA:HanXRQr2_Chr03g0089251">
    <property type="protein sequence ID" value="CDS:HanXRQr2_Chr03g0089251.1"/>
    <property type="gene ID" value="HanXRQr2_Chr03g0089251"/>
</dbReference>
<keyword evidence="1" id="KW-0812">Transmembrane</keyword>
<keyword evidence="3" id="KW-1185">Reference proteome</keyword>
<evidence type="ECO:0000256" key="1">
    <source>
        <dbReference type="SAM" id="Phobius"/>
    </source>
</evidence>
<dbReference type="Proteomes" id="UP000215914">
    <property type="component" value="Unassembled WGS sequence"/>
</dbReference>
<feature type="transmembrane region" description="Helical" evidence="1">
    <location>
        <begin position="41"/>
        <end position="62"/>
    </location>
</feature>
<gene>
    <name evidence="2" type="ORF">HanXRQr2_Chr03g0089251</name>
</gene>
<name>A0A9K3JBV3_HELAN</name>
<organism evidence="2 3">
    <name type="scientific">Helianthus annuus</name>
    <name type="common">Common sunflower</name>
    <dbReference type="NCBI Taxonomy" id="4232"/>
    <lineage>
        <taxon>Eukaryota</taxon>
        <taxon>Viridiplantae</taxon>
        <taxon>Streptophyta</taxon>
        <taxon>Embryophyta</taxon>
        <taxon>Tracheophyta</taxon>
        <taxon>Spermatophyta</taxon>
        <taxon>Magnoliopsida</taxon>
        <taxon>eudicotyledons</taxon>
        <taxon>Gunneridae</taxon>
        <taxon>Pentapetalae</taxon>
        <taxon>asterids</taxon>
        <taxon>campanulids</taxon>
        <taxon>Asterales</taxon>
        <taxon>Asteraceae</taxon>
        <taxon>Asteroideae</taxon>
        <taxon>Heliantheae alliance</taxon>
        <taxon>Heliantheae</taxon>
        <taxon>Helianthus</taxon>
    </lineage>
</organism>
<protein>
    <submittedName>
        <fullName evidence="2">Uncharacterized protein</fullName>
    </submittedName>
</protein>